<name>A0A7S3K751_EUPCR</name>
<gene>
    <name evidence="2" type="ORF">ECRA1380_LOCUS1719</name>
</gene>
<evidence type="ECO:0000259" key="1">
    <source>
        <dbReference type="Pfam" id="PF08719"/>
    </source>
</evidence>
<feature type="domain" description="NADAR" evidence="1">
    <location>
        <begin position="21"/>
        <end position="106"/>
    </location>
</feature>
<dbReference type="Pfam" id="PF08719">
    <property type="entry name" value="NADAR"/>
    <property type="match status" value="2"/>
</dbReference>
<accession>A0A7S3K751</accession>
<dbReference type="InterPro" id="IPR012816">
    <property type="entry name" value="NADAR"/>
</dbReference>
<organism evidence="2">
    <name type="scientific">Euplotes crassus</name>
    <dbReference type="NCBI Taxonomy" id="5936"/>
    <lineage>
        <taxon>Eukaryota</taxon>
        <taxon>Sar</taxon>
        <taxon>Alveolata</taxon>
        <taxon>Ciliophora</taxon>
        <taxon>Intramacronucleata</taxon>
        <taxon>Spirotrichea</taxon>
        <taxon>Hypotrichia</taxon>
        <taxon>Euplotida</taxon>
        <taxon>Euplotidae</taxon>
        <taxon>Moneuplotes</taxon>
    </lineage>
</organism>
<proteinExistence type="predicted"/>
<feature type="domain" description="NADAR" evidence="1">
    <location>
        <begin position="159"/>
        <end position="298"/>
    </location>
</feature>
<dbReference type="NCBIfam" id="TIGR02464">
    <property type="entry name" value="ribofla_fusion"/>
    <property type="match status" value="1"/>
</dbReference>
<dbReference type="Gene3D" id="1.10.357.40">
    <property type="entry name" value="YbiA-like"/>
    <property type="match status" value="2"/>
</dbReference>
<reference evidence="2" key="1">
    <citation type="submission" date="2021-01" db="EMBL/GenBank/DDBJ databases">
        <authorList>
            <person name="Corre E."/>
            <person name="Pelletier E."/>
            <person name="Niang G."/>
            <person name="Scheremetjew M."/>
            <person name="Finn R."/>
            <person name="Kale V."/>
            <person name="Holt S."/>
            <person name="Cochrane G."/>
            <person name="Meng A."/>
            <person name="Brown T."/>
            <person name="Cohen L."/>
        </authorList>
    </citation>
    <scope>NUCLEOTIDE SEQUENCE</scope>
    <source>
        <strain evidence="2">CT5</strain>
    </source>
</reference>
<dbReference type="CDD" id="cd15457">
    <property type="entry name" value="NADAR"/>
    <property type="match status" value="2"/>
</dbReference>
<dbReference type="InterPro" id="IPR037238">
    <property type="entry name" value="YbiA-like_sf"/>
</dbReference>
<dbReference type="SUPFAM" id="SSF143990">
    <property type="entry name" value="YbiA-like"/>
    <property type="match status" value="2"/>
</dbReference>
<dbReference type="EMBL" id="HBIK01003575">
    <property type="protein sequence ID" value="CAE0376764.1"/>
    <property type="molecule type" value="Transcribed_RNA"/>
</dbReference>
<evidence type="ECO:0000313" key="2">
    <source>
        <dbReference type="EMBL" id="CAE0376764.1"/>
    </source>
</evidence>
<sequence>MENFVAGDLSEQVEVSGLDTVMNDENPITIDGNEFRSICHYFICMKFSGDEDIFNEILMTRSARIQKQKHGKYKESIRDDWKEVERSVMAEAVKAKYEQYEDFKLFIDKIDTNSLKINSDDSKSIKLIKRSILDLKISDDSPPNEEEKDDPSTTEPILFYGRHLSHFEFSNFYSAPFYIDSKEYPTSEHYFQSMKFYPSYDHMESVRLAKSPGVSARLGRSRKNPLRKDWEEVKDDVMRTALEAKFTQNEGLKEVLLETGTREIIEHTGKDFYWGDGGDGGGKNMLGILLMELREKLRE</sequence>
<dbReference type="AlphaFoldDB" id="A0A7S3K751"/>
<protein>
    <recommendedName>
        <fullName evidence="1">NADAR domain-containing protein</fullName>
    </recommendedName>
</protein>